<evidence type="ECO:0000256" key="11">
    <source>
        <dbReference type="SAM" id="SignalP"/>
    </source>
</evidence>
<evidence type="ECO:0000256" key="7">
    <source>
        <dbReference type="ARBA" id="ARBA00023004"/>
    </source>
</evidence>
<name>A0A7G3GDK8_9NEIS</name>
<protein>
    <recommendedName>
        <fullName evidence="8">Catalase-related peroxidase</fullName>
        <ecNumber evidence="8">1.11.1.-</ecNumber>
    </recommendedName>
</protein>
<evidence type="ECO:0000256" key="6">
    <source>
        <dbReference type="ARBA" id="ARBA00023002"/>
    </source>
</evidence>
<comment type="function">
    <text evidence="1">Decomposes hydrogen peroxide into water and oxygen; serves to protect cells from the toxic effects of hydrogen peroxide.</text>
</comment>
<organism evidence="13 14">
    <name type="scientific">Iodobacter fluviatilis</name>
    <dbReference type="NCBI Taxonomy" id="537"/>
    <lineage>
        <taxon>Bacteria</taxon>
        <taxon>Pseudomonadati</taxon>
        <taxon>Pseudomonadota</taxon>
        <taxon>Betaproteobacteria</taxon>
        <taxon>Neisseriales</taxon>
        <taxon>Chitinibacteraceae</taxon>
        <taxon>Iodobacter</taxon>
    </lineage>
</organism>
<dbReference type="PANTHER" id="PTHR11465">
    <property type="entry name" value="CATALASE"/>
    <property type="match status" value="1"/>
</dbReference>
<keyword evidence="3 8" id="KW-0575">Peroxidase</keyword>
<comment type="cofactor">
    <cofactor evidence="8">
        <name>heme</name>
        <dbReference type="ChEBI" id="CHEBI:30413"/>
    </cofactor>
</comment>
<dbReference type="InterPro" id="IPR018028">
    <property type="entry name" value="Catalase"/>
</dbReference>
<feature type="signal peptide" evidence="11">
    <location>
        <begin position="1"/>
        <end position="22"/>
    </location>
</feature>
<dbReference type="RefSeq" id="WP_130107910.1">
    <property type="nucleotide sequence ID" value="NZ_CP025781.1"/>
</dbReference>
<dbReference type="GO" id="GO:0004096">
    <property type="term" value="F:catalase activity"/>
    <property type="evidence" value="ECO:0007669"/>
    <property type="project" value="InterPro"/>
</dbReference>
<evidence type="ECO:0000256" key="8">
    <source>
        <dbReference type="PIRNR" id="PIRNR000296"/>
    </source>
</evidence>
<dbReference type="CDD" id="cd08153">
    <property type="entry name" value="srpA_like"/>
    <property type="match status" value="1"/>
</dbReference>
<evidence type="ECO:0000259" key="12">
    <source>
        <dbReference type="SMART" id="SM01060"/>
    </source>
</evidence>
<evidence type="ECO:0000256" key="5">
    <source>
        <dbReference type="ARBA" id="ARBA00022723"/>
    </source>
</evidence>
<dbReference type="SMART" id="SM01060">
    <property type="entry name" value="Catalase"/>
    <property type="match status" value="1"/>
</dbReference>
<dbReference type="GO" id="GO:0042744">
    <property type="term" value="P:hydrogen peroxide catabolic process"/>
    <property type="evidence" value="ECO:0007669"/>
    <property type="project" value="TreeGrafter"/>
</dbReference>
<reference evidence="13 14" key="1">
    <citation type="submission" date="2018-01" db="EMBL/GenBank/DDBJ databases">
        <title>Genome sequence of Iodobacter sp. strain PCH194 isolated from Indian Trans-Himalaya.</title>
        <authorList>
            <person name="Kumar V."/>
            <person name="Thakur V."/>
            <person name="Kumar S."/>
            <person name="Singh D."/>
        </authorList>
    </citation>
    <scope>NUCLEOTIDE SEQUENCE [LARGE SCALE GENOMIC DNA]</scope>
    <source>
        <strain evidence="13 14">PCH194</strain>
    </source>
</reference>
<dbReference type="SUPFAM" id="SSF56634">
    <property type="entry name" value="Heme-dependent catalase-like"/>
    <property type="match status" value="1"/>
</dbReference>
<dbReference type="PROSITE" id="PS51402">
    <property type="entry name" value="CATALASE_3"/>
    <property type="match status" value="1"/>
</dbReference>
<feature type="domain" description="Catalase core" evidence="12">
    <location>
        <begin position="6"/>
        <end position="328"/>
    </location>
</feature>
<feature type="chain" id="PRO_5028899627" description="Catalase-related peroxidase" evidence="11">
    <location>
        <begin position="23"/>
        <end position="328"/>
    </location>
</feature>
<keyword evidence="5 8" id="KW-0479">Metal-binding</keyword>
<dbReference type="GO" id="GO:0005737">
    <property type="term" value="C:cytoplasm"/>
    <property type="evidence" value="ECO:0007669"/>
    <property type="project" value="TreeGrafter"/>
</dbReference>
<sequence>MKFKSTIALGTLTSLCIGAALADEPSPAALVDALNGVFGRHAHMRASHAKGFCISGEFISSGAGAKLSSAKHLQANTITPMIGRFSIGGGNPNAPDNARNLRGLTLRFDIAGGERHDLLMISSPMFFARTPSEFVEFLAVRKPDPATGKPIKEKLDAFNAANPHTLLQAKYVASQPVPASYATIPYWAVSTFYLENSAHKKTAIRWRAEPVANQQGLSDEEAAARSKAFLADELTSRLENGPVEFQLYAMLAQKEDNLIDPTEVWPTTRKEVLVGNIRIKAQTAQACDTTTFIPTVLPAGMLPSADPTLPVRAAAYATSLGHRLSSPK</sequence>
<dbReference type="Proteomes" id="UP000515917">
    <property type="component" value="Chromosome"/>
</dbReference>
<dbReference type="Gene3D" id="1.20.1280.120">
    <property type="match status" value="1"/>
</dbReference>
<keyword evidence="11" id="KW-0732">Signal</keyword>
<dbReference type="EMBL" id="CP025781">
    <property type="protein sequence ID" value="QBC45406.1"/>
    <property type="molecule type" value="Genomic_DNA"/>
</dbReference>
<dbReference type="InterPro" id="IPR020835">
    <property type="entry name" value="Catalase_sf"/>
</dbReference>
<evidence type="ECO:0000256" key="9">
    <source>
        <dbReference type="PIRSR" id="PIRSR000296-1"/>
    </source>
</evidence>
<dbReference type="GO" id="GO:0020037">
    <property type="term" value="F:heme binding"/>
    <property type="evidence" value="ECO:0007669"/>
    <property type="project" value="InterPro"/>
</dbReference>
<keyword evidence="14" id="KW-1185">Reference proteome</keyword>
<dbReference type="GO" id="GO:0046872">
    <property type="term" value="F:metal ion binding"/>
    <property type="evidence" value="ECO:0007669"/>
    <property type="project" value="UniProtKB-KW"/>
</dbReference>
<proteinExistence type="inferred from homology"/>
<gene>
    <name evidence="13" type="ORF">C1H71_18945</name>
</gene>
<dbReference type="PRINTS" id="PR00067">
    <property type="entry name" value="CATALASE"/>
</dbReference>
<keyword evidence="7 8" id="KW-0408">Iron</keyword>
<feature type="binding site" description="axial binding residue" evidence="10">
    <location>
        <position position="316"/>
    </location>
    <ligand>
        <name>heme</name>
        <dbReference type="ChEBI" id="CHEBI:30413"/>
    </ligand>
    <ligandPart>
        <name>Fe</name>
        <dbReference type="ChEBI" id="CHEBI:18248"/>
    </ligandPart>
</feature>
<keyword evidence="4 8" id="KW-0349">Heme</keyword>
<dbReference type="KEGG" id="ifl:C1H71_18945"/>
<comment type="similarity">
    <text evidence="2 8">Belongs to the catalase family.</text>
</comment>
<comment type="function">
    <text evidence="8">Has an organic peroxide-dependent peroxidase activity.</text>
</comment>
<dbReference type="Pfam" id="PF00199">
    <property type="entry name" value="Catalase"/>
    <property type="match status" value="1"/>
</dbReference>
<evidence type="ECO:0000256" key="3">
    <source>
        <dbReference type="ARBA" id="ARBA00022559"/>
    </source>
</evidence>
<dbReference type="Gene3D" id="2.40.180.10">
    <property type="entry name" value="Catalase core domain"/>
    <property type="match status" value="1"/>
</dbReference>
<evidence type="ECO:0000256" key="10">
    <source>
        <dbReference type="PIRSR" id="PIRSR000296-2"/>
    </source>
</evidence>
<accession>A0A7G3GDK8</accession>
<dbReference type="EC" id="1.11.1.-" evidence="8"/>
<dbReference type="GO" id="GO:0042542">
    <property type="term" value="P:response to hydrogen peroxide"/>
    <property type="evidence" value="ECO:0007669"/>
    <property type="project" value="TreeGrafter"/>
</dbReference>
<evidence type="ECO:0000256" key="4">
    <source>
        <dbReference type="ARBA" id="ARBA00022617"/>
    </source>
</evidence>
<dbReference type="AlphaFoldDB" id="A0A7G3GDK8"/>
<dbReference type="PANTHER" id="PTHR11465:SF9">
    <property type="entry name" value="CATALASE"/>
    <property type="match status" value="1"/>
</dbReference>
<dbReference type="InterPro" id="IPR011614">
    <property type="entry name" value="Catalase_core"/>
</dbReference>
<evidence type="ECO:0000256" key="1">
    <source>
        <dbReference type="ARBA" id="ARBA00002974"/>
    </source>
</evidence>
<evidence type="ECO:0000256" key="2">
    <source>
        <dbReference type="ARBA" id="ARBA00005329"/>
    </source>
</evidence>
<dbReference type="PIRSF" id="PIRSF000296">
    <property type="entry name" value="SrpA"/>
    <property type="match status" value="1"/>
</dbReference>
<feature type="active site" evidence="9">
    <location>
        <position position="48"/>
    </location>
</feature>
<keyword evidence="6 8" id="KW-0560">Oxidoreductase</keyword>
<dbReference type="InterPro" id="IPR024168">
    <property type="entry name" value="Catalase_SrpA-type_pred"/>
</dbReference>
<evidence type="ECO:0000313" key="13">
    <source>
        <dbReference type="EMBL" id="QBC45406.1"/>
    </source>
</evidence>
<evidence type="ECO:0000313" key="14">
    <source>
        <dbReference type="Proteomes" id="UP000515917"/>
    </source>
</evidence>